<accession>A0A2S9DR65</accession>
<sequence>MASWFSEGTVTVTNGNAVVAGVGTKFSNCRSGDMFVGPDNGIYQVINPSSDTSVSISPAYRGATSADAAYGIVPVNGYPKALADAVNEMVLQWGATLAGLGDVSTENVVPVTKGGTGGITQAAARNGLGLGSASVAAIVGTVSQTGGVPTGAVIERGSNASGSYTKFADGTMICRATLTFTQALTFAQDGFFIGATPVFGFPVAFISAPEFTINARAMTVASQPNAVTATTYQGLFMSLTSRSITAEFVMTAQGRWF</sequence>
<gene>
    <name evidence="1" type="ORF">CQ006_12290</name>
</gene>
<dbReference type="Proteomes" id="UP000239458">
    <property type="component" value="Unassembled WGS sequence"/>
</dbReference>
<comment type="caution">
    <text evidence="1">The sequence shown here is derived from an EMBL/GenBank/DDBJ whole genome shotgun (WGS) entry which is preliminary data.</text>
</comment>
<dbReference type="RefSeq" id="WP_105225955.1">
    <property type="nucleotide sequence ID" value="NZ_PCQE01000017.1"/>
</dbReference>
<proteinExistence type="predicted"/>
<dbReference type="AlphaFoldDB" id="A0A2S9DR65"/>
<protein>
    <submittedName>
        <fullName evidence="1">Phage tail protein</fullName>
    </submittedName>
</protein>
<organism evidence="1 2">
    <name type="scientific">Pseudomonas cedrina</name>
    <dbReference type="NCBI Taxonomy" id="651740"/>
    <lineage>
        <taxon>Bacteria</taxon>
        <taxon>Pseudomonadati</taxon>
        <taxon>Pseudomonadota</taxon>
        <taxon>Gammaproteobacteria</taxon>
        <taxon>Pseudomonadales</taxon>
        <taxon>Pseudomonadaceae</taxon>
        <taxon>Pseudomonas</taxon>
    </lineage>
</organism>
<evidence type="ECO:0000313" key="1">
    <source>
        <dbReference type="EMBL" id="PRC05093.1"/>
    </source>
</evidence>
<name>A0A2S9DR65_PSECE</name>
<dbReference type="EMBL" id="PCQE01000017">
    <property type="protein sequence ID" value="PRC05093.1"/>
    <property type="molecule type" value="Genomic_DNA"/>
</dbReference>
<evidence type="ECO:0000313" key="2">
    <source>
        <dbReference type="Proteomes" id="UP000239458"/>
    </source>
</evidence>
<reference evidence="1 2" key="1">
    <citation type="submission" date="2017-09" db="EMBL/GenBank/DDBJ databases">
        <title>Genomic, metabolic, and phenotypic characteristics of bacterial isolates from the natural microbiome of the model nematode Caenorhabditis elegans.</title>
        <authorList>
            <person name="Zimmermann J."/>
            <person name="Obeng N."/>
            <person name="Yang W."/>
            <person name="Obeng O."/>
            <person name="Kissoyan K."/>
            <person name="Pees B."/>
            <person name="Dirksen P."/>
            <person name="Hoppner M."/>
            <person name="Franke A."/>
            <person name="Rosenstiel P."/>
            <person name="Leippe M."/>
            <person name="Dierking K."/>
            <person name="Kaleta C."/>
            <person name="Schulenburg H."/>
        </authorList>
    </citation>
    <scope>NUCLEOTIDE SEQUENCE [LARGE SCALE GENOMIC DNA]</scope>
    <source>
        <strain evidence="1 2">MYb184</strain>
    </source>
</reference>